<dbReference type="GO" id="GO:0016491">
    <property type="term" value="F:oxidoreductase activity"/>
    <property type="evidence" value="ECO:0007669"/>
    <property type="project" value="InterPro"/>
</dbReference>
<keyword evidence="2" id="KW-1185">Reference proteome</keyword>
<dbReference type="Proteomes" id="UP000320582">
    <property type="component" value="Unassembled WGS sequence"/>
</dbReference>
<reference evidence="1 2" key="1">
    <citation type="submission" date="2019-06" db="EMBL/GenBank/DDBJ databases">
        <title>Genomic Encyclopedia of Archaeal and Bacterial Type Strains, Phase II (KMG-II): from individual species to whole genera.</title>
        <authorList>
            <person name="Goeker M."/>
        </authorList>
    </citation>
    <scope>NUCLEOTIDE SEQUENCE [LARGE SCALE GENOMIC DNA]</scope>
    <source>
        <strain evidence="1 2">DSM 18423</strain>
    </source>
</reference>
<dbReference type="NCBIfam" id="NF047509">
    <property type="entry name" value="Rv3131_FMN_oxido"/>
    <property type="match status" value="1"/>
</dbReference>
<dbReference type="RefSeq" id="WP_246086400.1">
    <property type="nucleotide sequence ID" value="NZ_VFPT01000002.1"/>
</dbReference>
<proteinExistence type="predicted"/>
<comment type="caution">
    <text evidence="1">The sequence shown here is derived from an EMBL/GenBank/DDBJ whole genome shotgun (WGS) entry which is preliminary data.</text>
</comment>
<gene>
    <name evidence="1" type="ORF">BD293_3928</name>
</gene>
<dbReference type="Gene3D" id="3.40.109.10">
    <property type="entry name" value="NADH Oxidase"/>
    <property type="match status" value="1"/>
</dbReference>
<evidence type="ECO:0000313" key="2">
    <source>
        <dbReference type="Proteomes" id="UP000320582"/>
    </source>
</evidence>
<protein>
    <recommendedName>
        <fullName evidence="3">Nitroreductase family protein</fullName>
    </recommendedName>
</protein>
<evidence type="ECO:0008006" key="3">
    <source>
        <dbReference type="Google" id="ProtNLM"/>
    </source>
</evidence>
<evidence type="ECO:0000313" key="1">
    <source>
        <dbReference type="EMBL" id="TQM90535.1"/>
    </source>
</evidence>
<dbReference type="AlphaFoldDB" id="A0A543K647"/>
<organism evidence="1 2">
    <name type="scientific">Roseinatronobacter monicus</name>
    <dbReference type="NCBI Taxonomy" id="393481"/>
    <lineage>
        <taxon>Bacteria</taxon>
        <taxon>Pseudomonadati</taxon>
        <taxon>Pseudomonadota</taxon>
        <taxon>Alphaproteobacteria</taxon>
        <taxon>Rhodobacterales</taxon>
        <taxon>Paracoccaceae</taxon>
        <taxon>Roseinatronobacter</taxon>
    </lineage>
</organism>
<dbReference type="InterPro" id="IPR000415">
    <property type="entry name" value="Nitroreductase-like"/>
</dbReference>
<accession>A0A543K647</accession>
<name>A0A543K647_9RHOB</name>
<dbReference type="EMBL" id="VFPT01000002">
    <property type="protein sequence ID" value="TQM90535.1"/>
    <property type="molecule type" value="Genomic_DNA"/>
</dbReference>
<sequence length="382" mass="41846">MNLTRRKMIFLVGGGAVVAAGGVFGYAATRRPQTAFLPWERAGGYDDPRMRALSWALLAPNPHNRQPWLADLSEEGVITLHADHDRMLPHTDPFSRQITIGLGCFLELLRMAAAEDGYRTSTALFPQGSSALGLDQRPVARIAFAADPAVERDPLFAHVPLRRSNKEPFDLNRPVVTALLPELGAVVRNGARFGGTVDATEVTDWRALTHEALRIEVETPRTYQESVDLFRIGHIEVDANPDGIDFTGPLFESLRLTGQFTREAASDTTNFAYKSGLDAIFANTDTAMGHVWLVTDDNSRETQIATGADWLRVNLAATAQGLGFQPLSQALQEFPEMAGIYAQVHDRLAPSGGTVQMLSRIGYGPTVGKSPRWPLESRIMNV</sequence>